<keyword evidence="2" id="KW-1185">Reference proteome</keyword>
<sequence length="75" mass="8380">MVHMKTMSTGRIRMNLTERLVPLGCCHTTCSPDSIDESNRGRSACGSFDADDAVPPFPELSLLVFMELEKHRQPD</sequence>
<name>A0A154P1W8_DUFNO</name>
<dbReference type="AlphaFoldDB" id="A0A154P1W8"/>
<dbReference type="EMBL" id="KQ434803">
    <property type="protein sequence ID" value="KZC05926.1"/>
    <property type="molecule type" value="Genomic_DNA"/>
</dbReference>
<organism evidence="1 2">
    <name type="scientific">Dufourea novaeangliae</name>
    <name type="common">Sweat bee</name>
    <dbReference type="NCBI Taxonomy" id="178035"/>
    <lineage>
        <taxon>Eukaryota</taxon>
        <taxon>Metazoa</taxon>
        <taxon>Ecdysozoa</taxon>
        <taxon>Arthropoda</taxon>
        <taxon>Hexapoda</taxon>
        <taxon>Insecta</taxon>
        <taxon>Pterygota</taxon>
        <taxon>Neoptera</taxon>
        <taxon>Endopterygota</taxon>
        <taxon>Hymenoptera</taxon>
        <taxon>Apocrita</taxon>
        <taxon>Aculeata</taxon>
        <taxon>Apoidea</taxon>
        <taxon>Anthophila</taxon>
        <taxon>Halictidae</taxon>
        <taxon>Rophitinae</taxon>
        <taxon>Dufourea</taxon>
    </lineage>
</organism>
<evidence type="ECO:0000313" key="2">
    <source>
        <dbReference type="Proteomes" id="UP000076502"/>
    </source>
</evidence>
<reference evidence="1 2" key="1">
    <citation type="submission" date="2015-07" db="EMBL/GenBank/DDBJ databases">
        <title>The genome of Dufourea novaeangliae.</title>
        <authorList>
            <person name="Pan H."/>
            <person name="Kapheim K."/>
        </authorList>
    </citation>
    <scope>NUCLEOTIDE SEQUENCE [LARGE SCALE GENOMIC DNA]</scope>
    <source>
        <strain evidence="1">0120121106</strain>
        <tissue evidence="1">Whole body</tissue>
    </source>
</reference>
<protein>
    <submittedName>
        <fullName evidence="1">Uncharacterized protein</fullName>
    </submittedName>
</protein>
<accession>A0A154P1W8</accession>
<gene>
    <name evidence="1" type="ORF">WN55_06101</name>
</gene>
<dbReference type="Proteomes" id="UP000076502">
    <property type="component" value="Unassembled WGS sequence"/>
</dbReference>
<proteinExistence type="predicted"/>
<evidence type="ECO:0000313" key="1">
    <source>
        <dbReference type="EMBL" id="KZC05926.1"/>
    </source>
</evidence>